<evidence type="ECO:0000256" key="2">
    <source>
        <dbReference type="RuleBase" id="RU000461"/>
    </source>
</evidence>
<dbReference type="InterPro" id="IPR036396">
    <property type="entry name" value="Cyt_P450_sf"/>
</dbReference>
<organism evidence="3 4">
    <name type="scientific">Rhodamnia argentea</name>
    <dbReference type="NCBI Taxonomy" id="178133"/>
    <lineage>
        <taxon>Eukaryota</taxon>
        <taxon>Viridiplantae</taxon>
        <taxon>Streptophyta</taxon>
        <taxon>Embryophyta</taxon>
        <taxon>Tracheophyta</taxon>
        <taxon>Spermatophyta</taxon>
        <taxon>Magnoliopsida</taxon>
        <taxon>eudicotyledons</taxon>
        <taxon>Gunneridae</taxon>
        <taxon>Pentapetalae</taxon>
        <taxon>rosids</taxon>
        <taxon>malvids</taxon>
        <taxon>Myrtales</taxon>
        <taxon>Myrtaceae</taxon>
        <taxon>Myrtoideae</taxon>
        <taxon>Myrteae</taxon>
        <taxon>Australasian group</taxon>
        <taxon>Rhodamnia</taxon>
    </lineage>
</organism>
<reference evidence="4" key="1">
    <citation type="submission" date="2025-08" db="UniProtKB">
        <authorList>
            <consortium name="RefSeq"/>
        </authorList>
    </citation>
    <scope>IDENTIFICATION</scope>
    <source>
        <tissue evidence="4">Leaf</tissue>
    </source>
</reference>
<evidence type="ECO:0000313" key="4">
    <source>
        <dbReference type="RefSeq" id="XP_048131524.1"/>
    </source>
</evidence>
<dbReference type="Proteomes" id="UP000827889">
    <property type="component" value="Chromosome 3"/>
</dbReference>
<dbReference type="InterPro" id="IPR002401">
    <property type="entry name" value="Cyt_P450_E_grp-I"/>
</dbReference>
<gene>
    <name evidence="4" type="primary">LOC125314104</name>
</gene>
<dbReference type="InterPro" id="IPR001128">
    <property type="entry name" value="Cyt_P450"/>
</dbReference>
<comment type="similarity">
    <text evidence="1 2">Belongs to the cytochrome P450 family.</text>
</comment>
<dbReference type="RefSeq" id="XP_048131524.1">
    <property type="nucleotide sequence ID" value="XM_048275567.1"/>
</dbReference>
<keyword evidence="2" id="KW-0349">Heme</keyword>
<dbReference type="PANTHER" id="PTHR47950:SF14">
    <property type="entry name" value="CYTOCHROME P450 76A2-LIKE ISOFORM X1"/>
    <property type="match status" value="1"/>
</dbReference>
<dbReference type="GeneID" id="125314104"/>
<keyword evidence="2" id="KW-0503">Monooxygenase</keyword>
<accession>A0ABM3H4K3</accession>
<evidence type="ECO:0000313" key="3">
    <source>
        <dbReference type="Proteomes" id="UP000827889"/>
    </source>
</evidence>
<dbReference type="Gene3D" id="1.10.630.10">
    <property type="entry name" value="Cytochrome P450"/>
    <property type="match status" value="1"/>
</dbReference>
<sequence length="141" mass="16434">MTELLLNPESKIKVQAELSLVFMNARAIGIDSDVWEEPMAFKPESFIGSKLDYKGQHYEFLPFGAGRRMCVGVPLAHRVLHLALGSLLHEFNWEFDGRIYPKTMDMRDRMGVATRQYVPLLVVPKRKQHKTWFAWKFMFAM</sequence>
<dbReference type="InterPro" id="IPR017972">
    <property type="entry name" value="Cyt_P450_CS"/>
</dbReference>
<dbReference type="PANTHER" id="PTHR47950">
    <property type="entry name" value="CYTOCHROME P450, FAMILY 76, SUBFAMILY C, POLYPEPTIDE 5-RELATED"/>
    <property type="match status" value="1"/>
</dbReference>
<protein>
    <submittedName>
        <fullName evidence="4">Cytochrome P450 76A1-like</fullName>
    </submittedName>
</protein>
<dbReference type="PRINTS" id="PR00463">
    <property type="entry name" value="EP450I"/>
</dbReference>
<keyword evidence="2" id="KW-0560">Oxidoreductase</keyword>
<keyword evidence="2" id="KW-0408">Iron</keyword>
<name>A0ABM3H4K3_9MYRT</name>
<keyword evidence="2" id="KW-0479">Metal-binding</keyword>
<dbReference type="Pfam" id="PF00067">
    <property type="entry name" value="p450"/>
    <property type="match status" value="1"/>
</dbReference>
<proteinExistence type="inferred from homology"/>
<dbReference type="PROSITE" id="PS00086">
    <property type="entry name" value="CYTOCHROME_P450"/>
    <property type="match status" value="1"/>
</dbReference>
<keyword evidence="3" id="KW-1185">Reference proteome</keyword>
<evidence type="ECO:0000256" key="1">
    <source>
        <dbReference type="ARBA" id="ARBA00010617"/>
    </source>
</evidence>
<dbReference type="SUPFAM" id="SSF48264">
    <property type="entry name" value="Cytochrome P450"/>
    <property type="match status" value="1"/>
</dbReference>